<protein>
    <submittedName>
        <fullName evidence="2">Uncharacterized protein</fullName>
    </submittedName>
</protein>
<gene>
    <name evidence="2" type="ORF">ERS027661_03635</name>
</gene>
<proteinExistence type="predicted"/>
<organism evidence="2 3">
    <name type="scientific">Mycobacterium tuberculosis</name>
    <dbReference type="NCBI Taxonomy" id="1773"/>
    <lineage>
        <taxon>Bacteria</taxon>
        <taxon>Bacillati</taxon>
        <taxon>Actinomycetota</taxon>
        <taxon>Actinomycetes</taxon>
        <taxon>Mycobacteriales</taxon>
        <taxon>Mycobacteriaceae</taxon>
        <taxon>Mycobacterium</taxon>
        <taxon>Mycobacterium tuberculosis complex</taxon>
    </lineage>
</organism>
<sequence length="164" mass="18069">MREAVLVEDLAQRCHWLGKCRRVVDARRPDRRGEERGLVGVDQLGQPGADGGVRTGCADPLEHQPCGGQPHTDQIPRGGPQRRQRARLQQQCPAGVDGLVRDAPSFEQLLVVSGQHDPRRRTVGQPAILLVLAERGDRVQVRGHAEHVVDRLVRAEPMGEYPPG</sequence>
<evidence type="ECO:0000313" key="3">
    <source>
        <dbReference type="Proteomes" id="UP000049023"/>
    </source>
</evidence>
<accession>A0A655AJ05</accession>
<dbReference type="AlphaFoldDB" id="A0A655AJ05"/>
<evidence type="ECO:0000313" key="2">
    <source>
        <dbReference type="EMBL" id="CKS86961.1"/>
    </source>
</evidence>
<name>A0A655AJ05_MYCTX</name>
<feature type="region of interest" description="Disordered" evidence="1">
    <location>
        <begin position="31"/>
        <end position="90"/>
    </location>
</feature>
<dbReference type="EMBL" id="CNFU01001000">
    <property type="protein sequence ID" value="CKS86961.1"/>
    <property type="molecule type" value="Genomic_DNA"/>
</dbReference>
<evidence type="ECO:0000256" key="1">
    <source>
        <dbReference type="SAM" id="MobiDB-lite"/>
    </source>
</evidence>
<dbReference type="Proteomes" id="UP000049023">
    <property type="component" value="Unassembled WGS sequence"/>
</dbReference>
<reference evidence="2 3" key="1">
    <citation type="submission" date="2015-03" db="EMBL/GenBank/DDBJ databases">
        <authorList>
            <consortium name="Pathogen Informatics"/>
        </authorList>
    </citation>
    <scope>NUCLEOTIDE SEQUENCE [LARGE SCALE GENOMIC DNA]</scope>
    <source>
        <strain evidence="2 3">Bir 187</strain>
    </source>
</reference>